<organism evidence="2 3">
    <name type="scientific">Tautonia plasticadhaerens</name>
    <dbReference type="NCBI Taxonomy" id="2527974"/>
    <lineage>
        <taxon>Bacteria</taxon>
        <taxon>Pseudomonadati</taxon>
        <taxon>Planctomycetota</taxon>
        <taxon>Planctomycetia</taxon>
        <taxon>Isosphaerales</taxon>
        <taxon>Isosphaeraceae</taxon>
        <taxon>Tautonia</taxon>
    </lineage>
</organism>
<dbReference type="RefSeq" id="WP_145270766.1">
    <property type="nucleotide sequence ID" value="NZ_CP036426.1"/>
</dbReference>
<keyword evidence="1" id="KW-0812">Transmembrane</keyword>
<name>A0A518H351_9BACT</name>
<evidence type="ECO:0000313" key="3">
    <source>
        <dbReference type="Proteomes" id="UP000317835"/>
    </source>
</evidence>
<evidence type="ECO:0000313" key="2">
    <source>
        <dbReference type="EMBL" id="QDV35274.1"/>
    </source>
</evidence>
<keyword evidence="1" id="KW-0472">Membrane</keyword>
<protein>
    <submittedName>
        <fullName evidence="2">Uncharacterized protein</fullName>
    </submittedName>
</protein>
<gene>
    <name evidence="2" type="ORF">ElP_31770</name>
</gene>
<keyword evidence="1" id="KW-1133">Transmembrane helix</keyword>
<evidence type="ECO:0000256" key="1">
    <source>
        <dbReference type="SAM" id="Phobius"/>
    </source>
</evidence>
<dbReference type="KEGG" id="tpla:ElP_31770"/>
<sequence length="96" mass="10609">MSDDIEVHFDPRRRLLSLACGEEAFSRLRDRIFEEATIPDLIGPPSPDVHRIEIESVPAAEGPRRHHGRWPASLAAGLAGLAGLFVFGVGLWTILR</sequence>
<accession>A0A518H351</accession>
<dbReference type="EMBL" id="CP036426">
    <property type="protein sequence ID" value="QDV35274.1"/>
    <property type="molecule type" value="Genomic_DNA"/>
</dbReference>
<feature type="transmembrane region" description="Helical" evidence="1">
    <location>
        <begin position="74"/>
        <end position="95"/>
    </location>
</feature>
<reference evidence="2 3" key="1">
    <citation type="submission" date="2019-02" db="EMBL/GenBank/DDBJ databases">
        <title>Deep-cultivation of Planctomycetes and their phenomic and genomic characterization uncovers novel biology.</title>
        <authorList>
            <person name="Wiegand S."/>
            <person name="Jogler M."/>
            <person name="Boedeker C."/>
            <person name="Pinto D."/>
            <person name="Vollmers J."/>
            <person name="Rivas-Marin E."/>
            <person name="Kohn T."/>
            <person name="Peeters S.H."/>
            <person name="Heuer A."/>
            <person name="Rast P."/>
            <person name="Oberbeckmann S."/>
            <person name="Bunk B."/>
            <person name="Jeske O."/>
            <person name="Meyerdierks A."/>
            <person name="Storesund J.E."/>
            <person name="Kallscheuer N."/>
            <person name="Luecker S."/>
            <person name="Lage O.M."/>
            <person name="Pohl T."/>
            <person name="Merkel B.J."/>
            <person name="Hornburger P."/>
            <person name="Mueller R.-W."/>
            <person name="Bruemmer F."/>
            <person name="Labrenz M."/>
            <person name="Spormann A.M."/>
            <person name="Op den Camp H."/>
            <person name="Overmann J."/>
            <person name="Amann R."/>
            <person name="Jetten M.S.M."/>
            <person name="Mascher T."/>
            <person name="Medema M.H."/>
            <person name="Devos D.P."/>
            <person name="Kaster A.-K."/>
            <person name="Ovreas L."/>
            <person name="Rohde M."/>
            <person name="Galperin M.Y."/>
            <person name="Jogler C."/>
        </authorList>
    </citation>
    <scope>NUCLEOTIDE SEQUENCE [LARGE SCALE GENOMIC DNA]</scope>
    <source>
        <strain evidence="2 3">ElP</strain>
    </source>
</reference>
<dbReference type="Proteomes" id="UP000317835">
    <property type="component" value="Chromosome"/>
</dbReference>
<proteinExistence type="predicted"/>
<dbReference type="AlphaFoldDB" id="A0A518H351"/>
<keyword evidence="3" id="KW-1185">Reference proteome</keyword>